<dbReference type="Pfam" id="PF02365">
    <property type="entry name" value="NAM"/>
    <property type="match status" value="1"/>
</dbReference>
<evidence type="ECO:0000313" key="7">
    <source>
        <dbReference type="Proteomes" id="UP000224567"/>
    </source>
</evidence>
<evidence type="ECO:0000259" key="5">
    <source>
        <dbReference type="Pfam" id="PF02365"/>
    </source>
</evidence>
<evidence type="ECO:0000256" key="3">
    <source>
        <dbReference type="ARBA" id="ARBA00023163"/>
    </source>
</evidence>
<dbReference type="OrthoDB" id="2013100at2759"/>
<comment type="caution">
    <text evidence="6">The sequence shown here is derived from an EMBL/GenBank/DDBJ whole genome shotgun (WGS) entry which is preliminary data.</text>
</comment>
<evidence type="ECO:0000256" key="1">
    <source>
        <dbReference type="ARBA" id="ARBA00023015"/>
    </source>
</evidence>
<dbReference type="Gene3D" id="2.170.150.80">
    <property type="entry name" value="NAC domain"/>
    <property type="match status" value="1"/>
</dbReference>
<keyword evidence="4" id="KW-0539">Nucleus</keyword>
<evidence type="ECO:0000256" key="2">
    <source>
        <dbReference type="ARBA" id="ARBA00023125"/>
    </source>
</evidence>
<dbReference type="InterPro" id="IPR037736">
    <property type="entry name" value="PSA3"/>
</dbReference>
<keyword evidence="3" id="KW-0804">Transcription</keyword>
<reference evidence="6 7" key="1">
    <citation type="journal article" date="2017" name="Genome Biol.">
        <title>New reference genome sequences of hot pepper reveal the massive evolution of plant disease-resistance genes by retroduplication.</title>
        <authorList>
            <person name="Kim S."/>
            <person name="Park J."/>
            <person name="Yeom S.I."/>
            <person name="Kim Y.M."/>
            <person name="Seo E."/>
            <person name="Kim K.T."/>
            <person name="Kim M.S."/>
            <person name="Lee J.M."/>
            <person name="Cheong K."/>
            <person name="Shin H.S."/>
            <person name="Kim S.B."/>
            <person name="Han K."/>
            <person name="Lee J."/>
            <person name="Park M."/>
            <person name="Lee H.A."/>
            <person name="Lee H.Y."/>
            <person name="Lee Y."/>
            <person name="Oh S."/>
            <person name="Lee J.H."/>
            <person name="Choi E."/>
            <person name="Choi E."/>
            <person name="Lee S.E."/>
            <person name="Jeon J."/>
            <person name="Kim H."/>
            <person name="Choi G."/>
            <person name="Song H."/>
            <person name="Lee J."/>
            <person name="Lee S.C."/>
            <person name="Kwon J.K."/>
            <person name="Lee H.Y."/>
            <person name="Koo N."/>
            <person name="Hong Y."/>
            <person name="Kim R.W."/>
            <person name="Kang W.H."/>
            <person name="Huh J.H."/>
            <person name="Kang B.C."/>
            <person name="Yang T.J."/>
            <person name="Lee Y.H."/>
            <person name="Bennetzen J.L."/>
            <person name="Choi D."/>
        </authorList>
    </citation>
    <scope>NUCLEOTIDE SEQUENCE [LARGE SCALE GENOMIC DNA]</scope>
    <source>
        <strain evidence="7">cv. PBC81</strain>
    </source>
</reference>
<protein>
    <submittedName>
        <fullName evidence="6">Protein CUP-SHAPED COTYLEDON 1</fullName>
    </submittedName>
</protein>
<dbReference type="PANTHER" id="PTHR36770:SF1">
    <property type="entry name" value="PHOTOSYSTEM I ASSEMBLY FACTOR PSA3, CHLOROPLASTIC"/>
    <property type="match status" value="1"/>
</dbReference>
<feature type="domain" description="NAC" evidence="5">
    <location>
        <begin position="67"/>
        <end position="109"/>
    </location>
</feature>
<evidence type="ECO:0000256" key="4">
    <source>
        <dbReference type="ARBA" id="ARBA00023242"/>
    </source>
</evidence>
<keyword evidence="7" id="KW-1185">Reference proteome</keyword>
<dbReference type="GO" id="GO:0006355">
    <property type="term" value="P:regulation of DNA-templated transcription"/>
    <property type="evidence" value="ECO:0007669"/>
    <property type="project" value="InterPro"/>
</dbReference>
<dbReference type="STRING" id="33114.A0A2G2XD14"/>
<dbReference type="GO" id="GO:0048564">
    <property type="term" value="P:photosystem I assembly"/>
    <property type="evidence" value="ECO:0007669"/>
    <property type="project" value="InterPro"/>
</dbReference>
<accession>A0A2G2XD14</accession>
<evidence type="ECO:0000313" key="6">
    <source>
        <dbReference type="EMBL" id="PHT55370.1"/>
    </source>
</evidence>
<organism evidence="6 7">
    <name type="scientific">Capsicum baccatum</name>
    <name type="common">Peruvian pepper</name>
    <dbReference type="NCBI Taxonomy" id="33114"/>
    <lineage>
        <taxon>Eukaryota</taxon>
        <taxon>Viridiplantae</taxon>
        <taxon>Streptophyta</taxon>
        <taxon>Embryophyta</taxon>
        <taxon>Tracheophyta</taxon>
        <taxon>Spermatophyta</taxon>
        <taxon>Magnoliopsida</taxon>
        <taxon>eudicotyledons</taxon>
        <taxon>Gunneridae</taxon>
        <taxon>Pentapetalae</taxon>
        <taxon>asterids</taxon>
        <taxon>lamiids</taxon>
        <taxon>Solanales</taxon>
        <taxon>Solanaceae</taxon>
        <taxon>Solanoideae</taxon>
        <taxon>Capsiceae</taxon>
        <taxon>Capsicum</taxon>
    </lineage>
</organism>
<dbReference type="GO" id="GO:0003677">
    <property type="term" value="F:DNA binding"/>
    <property type="evidence" value="ECO:0007669"/>
    <property type="project" value="UniProtKB-KW"/>
</dbReference>
<keyword evidence="1" id="KW-0805">Transcription regulation</keyword>
<dbReference type="InterPro" id="IPR036093">
    <property type="entry name" value="NAC_dom_sf"/>
</dbReference>
<proteinExistence type="predicted"/>
<dbReference type="InterPro" id="IPR003441">
    <property type="entry name" value="NAC-dom"/>
</dbReference>
<name>A0A2G2XD14_CAPBA</name>
<dbReference type="PANTHER" id="PTHR36770">
    <property type="entry name" value="PHOTOSYSTEM I ASSEMBLY FACTOR PSA3, CHLOROPLASTIC"/>
    <property type="match status" value="1"/>
</dbReference>
<keyword evidence="2" id="KW-0238">DNA-binding</keyword>
<sequence length="194" mass="21883">MIILCDQCKANVRTMLLGDNTLDGYENVSGQKINKDMSVIYMHHGISEGDVITAEVTNGTKTPIFSHPTDEELITYYLLKKVLDSNFTARAIAEVDLNKCEPWELPVEASLLKFEEILEGVARLSLANDIEFEEQNFIALMNEAREKRTKLGAPAPKIPLEIRTEKALDAIHVCCFGRNLIEEEDEKLLITMLK</sequence>
<gene>
    <name evidence="6" type="ORF">CQW23_03856</name>
</gene>
<dbReference type="SUPFAM" id="SSF101941">
    <property type="entry name" value="NAC domain"/>
    <property type="match status" value="1"/>
</dbReference>
<dbReference type="Proteomes" id="UP000224567">
    <property type="component" value="Unassembled WGS sequence"/>
</dbReference>
<reference evidence="7" key="2">
    <citation type="journal article" date="2017" name="J. Anim. Genet.">
        <title>Multiple reference genome sequences of hot pepper reveal the massive evolution of plant disease resistance genes by retroduplication.</title>
        <authorList>
            <person name="Kim S."/>
            <person name="Park J."/>
            <person name="Yeom S.-I."/>
            <person name="Kim Y.-M."/>
            <person name="Seo E."/>
            <person name="Kim K.-T."/>
            <person name="Kim M.-S."/>
            <person name="Lee J.M."/>
            <person name="Cheong K."/>
            <person name="Shin H.-S."/>
            <person name="Kim S.-B."/>
            <person name="Han K."/>
            <person name="Lee J."/>
            <person name="Park M."/>
            <person name="Lee H.-A."/>
            <person name="Lee H.-Y."/>
            <person name="Lee Y."/>
            <person name="Oh S."/>
            <person name="Lee J.H."/>
            <person name="Choi E."/>
            <person name="Choi E."/>
            <person name="Lee S.E."/>
            <person name="Jeon J."/>
            <person name="Kim H."/>
            <person name="Choi G."/>
            <person name="Song H."/>
            <person name="Lee J."/>
            <person name="Lee S.-C."/>
            <person name="Kwon J.-K."/>
            <person name="Lee H.-Y."/>
            <person name="Koo N."/>
            <person name="Hong Y."/>
            <person name="Kim R.W."/>
            <person name="Kang W.-H."/>
            <person name="Huh J.H."/>
            <person name="Kang B.-C."/>
            <person name="Yang T.-J."/>
            <person name="Lee Y.-H."/>
            <person name="Bennetzen J.L."/>
            <person name="Choi D."/>
        </authorList>
    </citation>
    <scope>NUCLEOTIDE SEQUENCE [LARGE SCALE GENOMIC DNA]</scope>
    <source>
        <strain evidence="7">cv. PBC81</strain>
    </source>
</reference>
<dbReference type="EMBL" id="MLFT02000002">
    <property type="protein sequence ID" value="PHT55370.1"/>
    <property type="molecule type" value="Genomic_DNA"/>
</dbReference>
<dbReference type="AlphaFoldDB" id="A0A2G2XD14"/>